<dbReference type="EMBL" id="MT079861">
    <property type="protein sequence ID" value="QNH92665.1"/>
    <property type="molecule type" value="Genomic_DNA"/>
</dbReference>
<gene>
    <name evidence="1" type="primary">orf25</name>
</gene>
<accession>A0A7G7YDU5</accession>
<proteinExistence type="predicted"/>
<organism evidence="1">
    <name type="scientific">Wolfiporia cocos</name>
    <dbReference type="NCBI Taxonomy" id="81056"/>
    <lineage>
        <taxon>Eukaryota</taxon>
        <taxon>Fungi</taxon>
        <taxon>Dikarya</taxon>
        <taxon>Basidiomycota</taxon>
        <taxon>Agaricomycotina</taxon>
        <taxon>Agaricomycetes</taxon>
        <taxon>Polyporales</taxon>
        <taxon>Phaeolaceae</taxon>
        <taxon>Wolfiporia</taxon>
    </lineage>
</organism>
<reference evidence="1" key="1">
    <citation type="journal article" date="2020" name="Front. Microbiol.">
        <title>Characterization of Two Mitochondrial Genomes and Gene Expression Analysis Reveal Clues for Variations, Evolution, and Large-Sclerotium Formation in Medical Fungus Wolfiporia cocos.</title>
        <authorList>
            <person name="Chen M."/>
            <person name="Chen N."/>
            <person name="Wu T."/>
            <person name="Bian Y."/>
            <person name="Deng Y."/>
            <person name="Xu Z."/>
        </authorList>
    </citation>
    <scope>NUCLEOTIDE SEQUENCE</scope>
    <source>
        <strain evidence="1">BL16</strain>
    </source>
</reference>
<evidence type="ECO:0000313" key="1">
    <source>
        <dbReference type="EMBL" id="QNH92665.1"/>
    </source>
</evidence>
<protein>
    <submittedName>
        <fullName evidence="1">Uncharacterized protein</fullName>
    </submittedName>
</protein>
<dbReference type="GeneID" id="59143110"/>
<dbReference type="AlphaFoldDB" id="A0A7G7YDU5"/>
<name>A0A7G7YDU5_9APHY</name>
<keyword evidence="1" id="KW-0496">Mitochondrion</keyword>
<geneLocation type="mitochondrion" evidence="1"/>
<sequence>MRGPRPNYKLTPEHLAKLVSLTKNRVYDKSFRDAISNRFGFAVYVYDKLGKLLNTYPSVIQFKEAYGIKLHHNTIYKRISQGILINGLIVSFTPISSLDDQSTSIVSAINNKLRARQIQLTNVVNPDLSKTLSSIGATAAYIKELDGKCDKGTMRKFINSDKLYHNTWKLHEI</sequence>
<dbReference type="RefSeq" id="YP_009926608.1">
    <property type="nucleotide sequence ID" value="NC_050681.1"/>
</dbReference>